<organism evidence="10 11">
    <name type="scientific">Orchesella dallaii</name>
    <dbReference type="NCBI Taxonomy" id="48710"/>
    <lineage>
        <taxon>Eukaryota</taxon>
        <taxon>Metazoa</taxon>
        <taxon>Ecdysozoa</taxon>
        <taxon>Arthropoda</taxon>
        <taxon>Hexapoda</taxon>
        <taxon>Collembola</taxon>
        <taxon>Entomobryomorpha</taxon>
        <taxon>Entomobryoidea</taxon>
        <taxon>Orchesellidae</taxon>
        <taxon>Orchesellinae</taxon>
        <taxon>Orchesella</taxon>
    </lineage>
</organism>
<dbReference type="CDD" id="cd00613">
    <property type="entry name" value="GDC-P"/>
    <property type="match status" value="2"/>
</dbReference>
<comment type="catalytic activity">
    <reaction evidence="5 6">
        <text>N(6)-[(R)-lipoyl]-L-lysyl-[glycine-cleavage complex H protein] + glycine + H(+) = N(6)-[(R)-S(8)-aminomethyldihydrolipoyl]-L-lysyl-[glycine-cleavage complex H protein] + CO2</text>
        <dbReference type="Rhea" id="RHEA:24304"/>
        <dbReference type="Rhea" id="RHEA-COMP:10494"/>
        <dbReference type="Rhea" id="RHEA-COMP:10495"/>
        <dbReference type="ChEBI" id="CHEBI:15378"/>
        <dbReference type="ChEBI" id="CHEBI:16526"/>
        <dbReference type="ChEBI" id="CHEBI:57305"/>
        <dbReference type="ChEBI" id="CHEBI:83099"/>
        <dbReference type="ChEBI" id="CHEBI:83143"/>
        <dbReference type="EC" id="1.4.4.2"/>
    </reaction>
</comment>
<dbReference type="NCBIfam" id="TIGR00461">
    <property type="entry name" value="gcvP"/>
    <property type="match status" value="1"/>
</dbReference>
<dbReference type="EC" id="1.4.4.2" evidence="6"/>
<evidence type="ECO:0000256" key="7">
    <source>
        <dbReference type="SAM" id="Coils"/>
    </source>
</evidence>
<evidence type="ECO:0000259" key="8">
    <source>
        <dbReference type="Pfam" id="PF02347"/>
    </source>
</evidence>
<reference evidence="10 11" key="1">
    <citation type="submission" date="2024-08" db="EMBL/GenBank/DDBJ databases">
        <authorList>
            <person name="Cucini C."/>
            <person name="Frati F."/>
        </authorList>
    </citation>
    <scope>NUCLEOTIDE SEQUENCE [LARGE SCALE GENOMIC DNA]</scope>
</reference>
<evidence type="ECO:0000256" key="5">
    <source>
        <dbReference type="ARBA" id="ARBA00049026"/>
    </source>
</evidence>
<comment type="subunit">
    <text evidence="6">The glycine cleavage system is composed of four proteins: P, T, L and H.</text>
</comment>
<dbReference type="Gene3D" id="3.90.1150.10">
    <property type="entry name" value="Aspartate Aminotransferase, domain 1"/>
    <property type="match status" value="2"/>
</dbReference>
<keyword evidence="11" id="KW-1185">Reference proteome</keyword>
<feature type="coiled-coil region" evidence="7">
    <location>
        <begin position="664"/>
        <end position="691"/>
    </location>
</feature>
<dbReference type="Pfam" id="PF02347">
    <property type="entry name" value="GDC-P"/>
    <property type="match status" value="1"/>
</dbReference>
<dbReference type="InterPro" id="IPR003437">
    <property type="entry name" value="GcvP"/>
</dbReference>
<dbReference type="SUPFAM" id="SSF53383">
    <property type="entry name" value="PLP-dependent transferases"/>
    <property type="match status" value="2"/>
</dbReference>
<dbReference type="Gene3D" id="3.40.640.10">
    <property type="entry name" value="Type I PLP-dependent aspartate aminotransferase-like (Major domain)"/>
    <property type="match status" value="2"/>
</dbReference>
<dbReference type="HAMAP" id="MF_00711">
    <property type="entry name" value="GcvP"/>
    <property type="match status" value="1"/>
</dbReference>
<dbReference type="PANTHER" id="PTHR11773">
    <property type="entry name" value="GLYCINE DEHYDROGENASE, DECARBOXYLATING"/>
    <property type="match status" value="1"/>
</dbReference>
<dbReference type="Proteomes" id="UP001642540">
    <property type="component" value="Unassembled WGS sequence"/>
</dbReference>
<dbReference type="InterPro" id="IPR049316">
    <property type="entry name" value="GDC-P_C"/>
</dbReference>
<evidence type="ECO:0000256" key="2">
    <source>
        <dbReference type="ARBA" id="ARBA00010756"/>
    </source>
</evidence>
<keyword evidence="6" id="KW-0496">Mitochondrion</keyword>
<evidence type="ECO:0000256" key="3">
    <source>
        <dbReference type="ARBA" id="ARBA00022898"/>
    </source>
</evidence>
<keyword evidence="4 6" id="KW-0560">Oxidoreductase</keyword>
<keyword evidence="3 6" id="KW-0663">Pyridoxal phosphate</keyword>
<comment type="caution">
    <text evidence="10">The sequence shown here is derived from an EMBL/GenBank/DDBJ whole genome shotgun (WGS) entry which is preliminary data.</text>
</comment>
<comment type="function">
    <text evidence="6">The glycine cleavage system catalyzes the degradation of glycine.</text>
</comment>
<comment type="similarity">
    <text evidence="2 6">Belongs to the GcvP family.</text>
</comment>
<evidence type="ECO:0000259" key="9">
    <source>
        <dbReference type="Pfam" id="PF21478"/>
    </source>
</evidence>
<keyword evidence="7" id="KW-0175">Coiled coil</keyword>
<dbReference type="Pfam" id="PF21478">
    <property type="entry name" value="GcvP2_C"/>
    <property type="match status" value="1"/>
</dbReference>
<dbReference type="InterPro" id="IPR020581">
    <property type="entry name" value="GDC_P"/>
</dbReference>
<evidence type="ECO:0000313" key="10">
    <source>
        <dbReference type="EMBL" id="CAL8074782.1"/>
    </source>
</evidence>
<dbReference type="EMBL" id="CAXLJM020000007">
    <property type="protein sequence ID" value="CAL8074782.1"/>
    <property type="molecule type" value="Genomic_DNA"/>
</dbReference>
<comment type="subcellular location">
    <subcellularLocation>
        <location evidence="6">Mitochondrion</location>
    </subcellularLocation>
</comment>
<gene>
    <name evidence="10" type="ORF">ODALV1_LOCUS2991</name>
</gene>
<name>A0ABP1PTG7_9HEXA</name>
<accession>A0ABP1PTG7</accession>
<protein>
    <recommendedName>
        <fullName evidence="6">Glycine cleavage system P protein</fullName>
        <ecNumber evidence="6">1.4.4.2</ecNumber>
    </recommendedName>
</protein>
<evidence type="ECO:0000256" key="4">
    <source>
        <dbReference type="ARBA" id="ARBA00023002"/>
    </source>
</evidence>
<dbReference type="InterPro" id="IPR015421">
    <property type="entry name" value="PyrdxlP-dep_Trfase_major"/>
</dbReference>
<dbReference type="PANTHER" id="PTHR11773:SF1">
    <property type="entry name" value="GLYCINE DEHYDROGENASE (DECARBOXYLATING), MITOCHONDRIAL"/>
    <property type="match status" value="1"/>
</dbReference>
<comment type="cofactor">
    <cofactor evidence="1 6">
        <name>pyridoxal 5'-phosphate</name>
        <dbReference type="ChEBI" id="CHEBI:597326"/>
    </cofactor>
</comment>
<keyword evidence="6" id="KW-0809">Transit peptide</keyword>
<dbReference type="InterPro" id="IPR015424">
    <property type="entry name" value="PyrdxlP-dep_Trfase"/>
</dbReference>
<proteinExistence type="inferred from homology"/>
<evidence type="ECO:0000256" key="6">
    <source>
        <dbReference type="RuleBase" id="RU364056"/>
    </source>
</evidence>
<sequence length="1017" mass="112989">MFSRVTKSVVPKVVHNRMLTVSIVRQTPKWMCYSTSATGERKTKRLIPKREEFASRHIGPRESDRDQMLAYLGYATLDEMIQKAVPQNIRLNRDLDLEECYDEHEVITRIRAIAEKNKIWRSFIGMGYYNCVVPHPIMRNVFENPGWTTQYTPYQPEIAQGRLEGLLNYQTMVTDLTGLPVANASLLDEGTAAAEAMGLCYRQNKRRKFFLSDKLHPQTISVVETRANSLGMQVVVGNVNTVDFANRDFSGVLFQYPDTEGTVQDFSEVVLKAHTNGTLVSCATDLLALTILRPPGEFDVDIAVGTSQRFGVPLGYGGPHAGFFACKTSLTRLMPGRMIGVTRDAYGKDAFRLALQTREQHIRRDKATSNICTAQALLANMSAMFAVYHGPSGLRKIADRVHKATAVLAKGLRDSGNSIENPIFFDTLKVNPAMASSEIRQRAKQKEINLRYYVDGSVGIALDETTTESDLDDLFWIFGGRTNLAKLENLIEDVDSLEGGIEKSEFQRTTSYLSHPVFNSHQSETRIVRYMKTLENKDLSLVHSMIPLGSCTMKLNSTTEMMPCSFRHFTDIHPFVPLDQTLGYRELFEQLEKDLCEITGYDKISFQPNSGAQGEYAGLRVIKSYLEAKGEGHRNVCLIPVSAHGTNPASAQMAGMKVEPINVKKDGSIDIKHLQAKIEKHKNELSCLMITYPSTNGVFEETVADVCQMIHDAGGQVYLDGANMNAQVGICRPGDYGSDVSHLNLHKTFCIPHGGGGPGMGPIGVKAHLSPFLPSHPVVNPLASMGKLSKSFGAVSAAPFGSSAILPISWAYIKMMGAKGLKRATQVAILNANYMAKRLENHYKILHTGLGGLVAHEFIIDVKDYKKTANIEAVDMAKRLMDYGFHAPTMSWPVPGSLMIEPTESEDKGELDRFCDALIYIRQEIAEIEDGRMDIGVNPLKMSPHTQQQVMRSDWNRPYSRELAAFPAPFVRHDTKIWPTVNRIDDIYGDKNLVCTCPPMESYQSPSVASEKVAAAN</sequence>
<evidence type="ECO:0000256" key="1">
    <source>
        <dbReference type="ARBA" id="ARBA00001933"/>
    </source>
</evidence>
<evidence type="ECO:0000313" key="11">
    <source>
        <dbReference type="Proteomes" id="UP001642540"/>
    </source>
</evidence>
<dbReference type="InterPro" id="IPR049315">
    <property type="entry name" value="GDC-P_N"/>
</dbReference>
<feature type="domain" description="Glycine dehydrogenase C-terminal" evidence="9">
    <location>
        <begin position="824"/>
        <end position="945"/>
    </location>
</feature>
<dbReference type="InterPro" id="IPR015422">
    <property type="entry name" value="PyrdxlP-dep_Trfase_small"/>
</dbReference>
<dbReference type="NCBIfam" id="NF003346">
    <property type="entry name" value="PRK04366.1"/>
    <property type="match status" value="1"/>
</dbReference>
<feature type="domain" description="Glycine cleavage system P-protein N-terminal" evidence="8">
    <location>
        <begin position="56"/>
        <end position="478"/>
    </location>
</feature>